<dbReference type="Proteomes" id="UP000823749">
    <property type="component" value="Chromosome 8"/>
</dbReference>
<dbReference type="AlphaFoldDB" id="A0AAV6J6U1"/>
<protein>
    <recommendedName>
        <fullName evidence="3">Ankyrin repeat-containing protein</fullName>
    </recommendedName>
</protein>
<evidence type="ECO:0008006" key="3">
    <source>
        <dbReference type="Google" id="ProtNLM"/>
    </source>
</evidence>
<dbReference type="SMART" id="SM00248">
    <property type="entry name" value="ANK"/>
    <property type="match status" value="4"/>
</dbReference>
<proteinExistence type="predicted"/>
<organism evidence="1 2">
    <name type="scientific">Rhododendron griersonianum</name>
    <dbReference type="NCBI Taxonomy" id="479676"/>
    <lineage>
        <taxon>Eukaryota</taxon>
        <taxon>Viridiplantae</taxon>
        <taxon>Streptophyta</taxon>
        <taxon>Embryophyta</taxon>
        <taxon>Tracheophyta</taxon>
        <taxon>Spermatophyta</taxon>
        <taxon>Magnoliopsida</taxon>
        <taxon>eudicotyledons</taxon>
        <taxon>Gunneridae</taxon>
        <taxon>Pentapetalae</taxon>
        <taxon>asterids</taxon>
        <taxon>Ericales</taxon>
        <taxon>Ericaceae</taxon>
        <taxon>Ericoideae</taxon>
        <taxon>Rhodoreae</taxon>
        <taxon>Rhododendron</taxon>
    </lineage>
</organism>
<dbReference type="Pfam" id="PF12796">
    <property type="entry name" value="Ank_2"/>
    <property type="match status" value="2"/>
</dbReference>
<dbReference type="SUPFAM" id="SSF48403">
    <property type="entry name" value="Ankyrin repeat"/>
    <property type="match status" value="1"/>
</dbReference>
<accession>A0AAV6J6U1</accession>
<gene>
    <name evidence="1" type="ORF">RHGRI_024275</name>
</gene>
<dbReference type="PANTHER" id="PTHR24128:SF24">
    <property type="entry name" value="ANKYRIN REPEAT PROTEIN"/>
    <property type="match status" value="1"/>
</dbReference>
<dbReference type="PANTHER" id="PTHR24128">
    <property type="entry name" value="HOMEOBOX PROTEIN WARIAI"/>
    <property type="match status" value="1"/>
</dbReference>
<dbReference type="EMBL" id="JACTNZ010000008">
    <property type="protein sequence ID" value="KAG5536787.1"/>
    <property type="molecule type" value="Genomic_DNA"/>
</dbReference>
<keyword evidence="2" id="KW-1185">Reference proteome</keyword>
<evidence type="ECO:0000313" key="1">
    <source>
        <dbReference type="EMBL" id="KAG5536787.1"/>
    </source>
</evidence>
<sequence length="295" mass="32760">MKAAAETGDINGLYDSIKEDPNVLDSIDAIPFVDTPLHTAASAGHTDFAVEILRLKPSFGRKLNPDGLSSLHLALINHKFRTVKRLIKLDKELIRVKGKQGETPLHFIARKEDINADQQQRVLDDHRVNTLADFLFACPNSIKDLTNQDETALHIAVRTENKSAVEIILGLIRRINKRSLVANKDDKGNTALDLALDLAVENSRLEMVKLLVKEPFANINAIPADVARSVRALEYSSGDENDYVLAKFFNSPERCLEVLYKGKFFIGRSVTMELRNIGRTGGSCANCNSDLHKCT</sequence>
<evidence type="ECO:0000313" key="2">
    <source>
        <dbReference type="Proteomes" id="UP000823749"/>
    </source>
</evidence>
<reference evidence="1" key="1">
    <citation type="submission" date="2020-08" db="EMBL/GenBank/DDBJ databases">
        <title>Plant Genome Project.</title>
        <authorList>
            <person name="Zhang R.-G."/>
        </authorList>
    </citation>
    <scope>NUCLEOTIDE SEQUENCE</scope>
    <source>
        <strain evidence="1">WSP0</strain>
        <tissue evidence="1">Leaf</tissue>
    </source>
</reference>
<comment type="caution">
    <text evidence="1">The sequence shown here is derived from an EMBL/GenBank/DDBJ whole genome shotgun (WGS) entry which is preliminary data.</text>
</comment>
<dbReference type="Gene3D" id="1.25.40.20">
    <property type="entry name" value="Ankyrin repeat-containing domain"/>
    <property type="match status" value="1"/>
</dbReference>
<name>A0AAV6J6U1_9ERIC</name>
<dbReference type="InterPro" id="IPR036770">
    <property type="entry name" value="Ankyrin_rpt-contain_sf"/>
</dbReference>
<dbReference type="InterPro" id="IPR002110">
    <property type="entry name" value="Ankyrin_rpt"/>
</dbReference>